<dbReference type="OrthoDB" id="9810913at2"/>
<evidence type="ECO:0000313" key="5">
    <source>
        <dbReference type="EMBL" id="TWU16528.1"/>
    </source>
</evidence>
<evidence type="ECO:0000256" key="4">
    <source>
        <dbReference type="RuleBase" id="RU004508"/>
    </source>
</evidence>
<dbReference type="InterPro" id="IPR015424">
    <property type="entry name" value="PyrdxlP-dep_Trfase"/>
</dbReference>
<dbReference type="EC" id="2.6.1.-" evidence="5"/>
<dbReference type="Pfam" id="PF01041">
    <property type="entry name" value="DegT_DnrJ_EryC1"/>
    <property type="match status" value="1"/>
</dbReference>
<feature type="modified residue" description="N6-(pyridoxal phosphate)lysine" evidence="3">
    <location>
        <position position="183"/>
    </location>
</feature>
<dbReference type="EMBL" id="SJPU01000002">
    <property type="protein sequence ID" value="TWU16528.1"/>
    <property type="molecule type" value="Genomic_DNA"/>
</dbReference>
<name>A0A5C6BXC6_9BACT</name>
<sequence>MNRIHYTKPSITSLEIEYATDATTHGWGTRCYEYIEKFEHQFCKHLDVKHAIATSSCTGAIHLGLAALGIGPGDEVILADSNWIATVAPVTHLGATPVFVDILPTTWCIDPSRVEEAITPKTKAIIAVHLYGNLCEMEALLDIGHRYDLPVIEDSAEAIGSVYHGRRAGSMGRFGTFSFHGTKTITTGEGGIFVTNDDALYERVLTLSNHGRSRSQTKMFWPDVVGYKYKMSNVQAAIGCAQIERVEDLIHRKREILAFYRQRLGGRTGVHLNFEPNDVVIGAWMPTVVFEKGCGIDKDCLEAAFSNADIDARPFFHPLSSLPMFQSCPENAHAWDIPNRAMNLPSYHDMTEEELDRVCQVLEQVQIEPSHA</sequence>
<keyword evidence="3 4" id="KW-0663">Pyridoxal phosphate</keyword>
<proteinExistence type="inferred from homology"/>
<keyword evidence="6" id="KW-1185">Reference proteome</keyword>
<gene>
    <name evidence="5" type="primary">epsN_2</name>
    <name evidence="5" type="ORF">Poly21_37330</name>
</gene>
<dbReference type="Proteomes" id="UP000319908">
    <property type="component" value="Unassembled WGS sequence"/>
</dbReference>
<protein>
    <submittedName>
        <fullName evidence="5">Pyridoxal phosphate-dependent aminotransferase EpsN</fullName>
        <ecNumber evidence="5">2.6.1.-</ecNumber>
    </submittedName>
</protein>
<reference evidence="5 6" key="1">
    <citation type="journal article" date="2020" name="Antonie Van Leeuwenhoek">
        <title>Rhodopirellula heiligendammensis sp. nov., Rhodopirellula pilleata sp. nov., and Rhodopirellula solitaria sp. nov. isolated from natural or artificial marine surfaces in Northern Germany and California, USA, and emended description of the genus Rhodopirellula.</title>
        <authorList>
            <person name="Kallscheuer N."/>
            <person name="Wiegand S."/>
            <person name="Jogler M."/>
            <person name="Boedeker C."/>
            <person name="Peeters S.H."/>
            <person name="Rast P."/>
            <person name="Heuer A."/>
            <person name="Jetten M.S.M."/>
            <person name="Rohde M."/>
            <person name="Jogler C."/>
        </authorList>
    </citation>
    <scope>NUCLEOTIDE SEQUENCE [LARGE SCALE GENOMIC DNA]</scope>
    <source>
        <strain evidence="5 6">Poly21</strain>
    </source>
</reference>
<evidence type="ECO:0000256" key="1">
    <source>
        <dbReference type="ARBA" id="ARBA00037999"/>
    </source>
</evidence>
<keyword evidence="5" id="KW-0808">Transferase</keyword>
<dbReference type="AlphaFoldDB" id="A0A5C6BXC6"/>
<dbReference type="Gene3D" id="3.40.640.10">
    <property type="entry name" value="Type I PLP-dependent aspartate aminotransferase-like (Major domain)"/>
    <property type="match status" value="1"/>
</dbReference>
<dbReference type="InterPro" id="IPR015421">
    <property type="entry name" value="PyrdxlP-dep_Trfase_major"/>
</dbReference>
<dbReference type="Gene3D" id="3.90.1150.10">
    <property type="entry name" value="Aspartate Aminotransferase, domain 1"/>
    <property type="match status" value="1"/>
</dbReference>
<comment type="caution">
    <text evidence="5">The sequence shown here is derived from an EMBL/GenBank/DDBJ whole genome shotgun (WGS) entry which is preliminary data.</text>
</comment>
<dbReference type="InterPro" id="IPR015422">
    <property type="entry name" value="PyrdxlP-dep_Trfase_small"/>
</dbReference>
<evidence type="ECO:0000256" key="2">
    <source>
        <dbReference type="PIRSR" id="PIRSR000390-1"/>
    </source>
</evidence>
<dbReference type="PIRSF" id="PIRSF000390">
    <property type="entry name" value="PLP_StrS"/>
    <property type="match status" value="1"/>
</dbReference>
<dbReference type="GO" id="GO:0000271">
    <property type="term" value="P:polysaccharide biosynthetic process"/>
    <property type="evidence" value="ECO:0007669"/>
    <property type="project" value="TreeGrafter"/>
</dbReference>
<accession>A0A5C6BXC6</accession>
<dbReference type="PANTHER" id="PTHR30244:SF34">
    <property type="entry name" value="DTDP-4-AMINO-4,6-DIDEOXYGALACTOSE TRANSAMINASE"/>
    <property type="match status" value="1"/>
</dbReference>
<evidence type="ECO:0000256" key="3">
    <source>
        <dbReference type="PIRSR" id="PIRSR000390-2"/>
    </source>
</evidence>
<dbReference type="GO" id="GO:0030170">
    <property type="term" value="F:pyridoxal phosphate binding"/>
    <property type="evidence" value="ECO:0007669"/>
    <property type="project" value="TreeGrafter"/>
</dbReference>
<feature type="active site" description="Proton acceptor" evidence="2">
    <location>
        <position position="183"/>
    </location>
</feature>
<dbReference type="SUPFAM" id="SSF53383">
    <property type="entry name" value="PLP-dependent transferases"/>
    <property type="match status" value="1"/>
</dbReference>
<comment type="similarity">
    <text evidence="1 4">Belongs to the DegT/DnrJ/EryC1 family.</text>
</comment>
<dbReference type="InterPro" id="IPR000653">
    <property type="entry name" value="DegT/StrS_aminotransferase"/>
</dbReference>
<dbReference type="GO" id="GO:0008483">
    <property type="term" value="F:transaminase activity"/>
    <property type="evidence" value="ECO:0007669"/>
    <property type="project" value="UniProtKB-KW"/>
</dbReference>
<dbReference type="PANTHER" id="PTHR30244">
    <property type="entry name" value="TRANSAMINASE"/>
    <property type="match status" value="1"/>
</dbReference>
<keyword evidence="5" id="KW-0032">Aminotransferase</keyword>
<dbReference type="CDD" id="cd00616">
    <property type="entry name" value="AHBA_syn"/>
    <property type="match status" value="1"/>
</dbReference>
<evidence type="ECO:0000313" key="6">
    <source>
        <dbReference type="Proteomes" id="UP000319908"/>
    </source>
</evidence>
<dbReference type="RefSeq" id="WP_146408156.1">
    <property type="nucleotide sequence ID" value="NZ_SJPU01000002.1"/>
</dbReference>
<organism evidence="5 6">
    <name type="scientific">Allorhodopirellula heiligendammensis</name>
    <dbReference type="NCBI Taxonomy" id="2714739"/>
    <lineage>
        <taxon>Bacteria</taxon>
        <taxon>Pseudomonadati</taxon>
        <taxon>Planctomycetota</taxon>
        <taxon>Planctomycetia</taxon>
        <taxon>Pirellulales</taxon>
        <taxon>Pirellulaceae</taxon>
        <taxon>Allorhodopirellula</taxon>
    </lineage>
</organism>